<name>A0A9X0BHW2_9EURO</name>
<sequence length="63" mass="7444">MSSPFVRVWLFLAATNLQRTFYSTKITRPQQVKSQKYQFTSQHTEYRFTQSRVTGPKNALDVE</sequence>
<evidence type="ECO:0008006" key="4">
    <source>
        <dbReference type="Google" id="ProtNLM"/>
    </source>
</evidence>
<accession>A0A9X0BHW2</accession>
<feature type="chain" id="PRO_5040952713" description="Secreted protein" evidence="1">
    <location>
        <begin position="21"/>
        <end position="63"/>
    </location>
</feature>
<reference evidence="2" key="1">
    <citation type="submission" date="2022-12" db="EMBL/GenBank/DDBJ databases">
        <authorList>
            <person name="Petersen C."/>
        </authorList>
    </citation>
    <scope>NUCLEOTIDE SEQUENCE</scope>
    <source>
        <strain evidence="2">IBT 17660</strain>
    </source>
</reference>
<protein>
    <recommendedName>
        <fullName evidence="4">Secreted protein</fullName>
    </recommendedName>
</protein>
<dbReference type="Proteomes" id="UP001147760">
    <property type="component" value="Unassembled WGS sequence"/>
</dbReference>
<proteinExistence type="predicted"/>
<evidence type="ECO:0000313" key="2">
    <source>
        <dbReference type="EMBL" id="KAJ5462307.1"/>
    </source>
</evidence>
<evidence type="ECO:0000313" key="3">
    <source>
        <dbReference type="Proteomes" id="UP001147760"/>
    </source>
</evidence>
<dbReference type="EMBL" id="JAPWDO010000007">
    <property type="protein sequence ID" value="KAJ5462307.1"/>
    <property type="molecule type" value="Genomic_DNA"/>
</dbReference>
<organism evidence="2 3">
    <name type="scientific">Penicillium desertorum</name>
    <dbReference type="NCBI Taxonomy" id="1303715"/>
    <lineage>
        <taxon>Eukaryota</taxon>
        <taxon>Fungi</taxon>
        <taxon>Dikarya</taxon>
        <taxon>Ascomycota</taxon>
        <taxon>Pezizomycotina</taxon>
        <taxon>Eurotiomycetes</taxon>
        <taxon>Eurotiomycetidae</taxon>
        <taxon>Eurotiales</taxon>
        <taxon>Aspergillaceae</taxon>
        <taxon>Penicillium</taxon>
    </lineage>
</organism>
<evidence type="ECO:0000256" key="1">
    <source>
        <dbReference type="SAM" id="SignalP"/>
    </source>
</evidence>
<gene>
    <name evidence="2" type="ORF">N7530_010512</name>
</gene>
<comment type="caution">
    <text evidence="2">The sequence shown here is derived from an EMBL/GenBank/DDBJ whole genome shotgun (WGS) entry which is preliminary data.</text>
</comment>
<feature type="signal peptide" evidence="1">
    <location>
        <begin position="1"/>
        <end position="20"/>
    </location>
</feature>
<keyword evidence="3" id="KW-1185">Reference proteome</keyword>
<dbReference type="AlphaFoldDB" id="A0A9X0BHW2"/>
<keyword evidence="1" id="KW-0732">Signal</keyword>
<reference evidence="2" key="2">
    <citation type="journal article" date="2023" name="IMA Fungus">
        <title>Comparative genomic study of the Penicillium genus elucidates a diverse pangenome and 15 lateral gene transfer events.</title>
        <authorList>
            <person name="Petersen C."/>
            <person name="Sorensen T."/>
            <person name="Nielsen M.R."/>
            <person name="Sondergaard T.E."/>
            <person name="Sorensen J.L."/>
            <person name="Fitzpatrick D.A."/>
            <person name="Frisvad J.C."/>
            <person name="Nielsen K.L."/>
        </authorList>
    </citation>
    <scope>NUCLEOTIDE SEQUENCE</scope>
    <source>
        <strain evidence="2">IBT 17660</strain>
    </source>
</reference>